<evidence type="ECO:0000313" key="2">
    <source>
        <dbReference type="Proteomes" id="UP001221142"/>
    </source>
</evidence>
<name>A0AAD7CI82_9AGAR</name>
<gene>
    <name evidence="1" type="ORF">FB45DRAFT_1017173</name>
</gene>
<dbReference type="AlphaFoldDB" id="A0AAD7CI82"/>
<reference evidence="1" key="1">
    <citation type="submission" date="2023-03" db="EMBL/GenBank/DDBJ databases">
        <title>Massive genome expansion in bonnet fungi (Mycena s.s.) driven by repeated elements and novel gene families across ecological guilds.</title>
        <authorList>
            <consortium name="Lawrence Berkeley National Laboratory"/>
            <person name="Harder C.B."/>
            <person name="Miyauchi S."/>
            <person name="Viragh M."/>
            <person name="Kuo A."/>
            <person name="Thoen E."/>
            <person name="Andreopoulos B."/>
            <person name="Lu D."/>
            <person name="Skrede I."/>
            <person name="Drula E."/>
            <person name="Henrissat B."/>
            <person name="Morin E."/>
            <person name="Kohler A."/>
            <person name="Barry K."/>
            <person name="LaButti K."/>
            <person name="Morin E."/>
            <person name="Salamov A."/>
            <person name="Lipzen A."/>
            <person name="Mereny Z."/>
            <person name="Hegedus B."/>
            <person name="Baldrian P."/>
            <person name="Stursova M."/>
            <person name="Weitz H."/>
            <person name="Taylor A."/>
            <person name="Grigoriev I.V."/>
            <person name="Nagy L.G."/>
            <person name="Martin F."/>
            <person name="Kauserud H."/>
        </authorList>
    </citation>
    <scope>NUCLEOTIDE SEQUENCE</scope>
    <source>
        <strain evidence="1">9284</strain>
    </source>
</reference>
<dbReference type="Proteomes" id="UP001221142">
    <property type="component" value="Unassembled WGS sequence"/>
</dbReference>
<evidence type="ECO:0000313" key="1">
    <source>
        <dbReference type="EMBL" id="KAJ7649712.1"/>
    </source>
</evidence>
<comment type="caution">
    <text evidence="1">The sequence shown here is derived from an EMBL/GenBank/DDBJ whole genome shotgun (WGS) entry which is preliminary data.</text>
</comment>
<organism evidence="1 2">
    <name type="scientific">Roridomyces roridus</name>
    <dbReference type="NCBI Taxonomy" id="1738132"/>
    <lineage>
        <taxon>Eukaryota</taxon>
        <taxon>Fungi</taxon>
        <taxon>Dikarya</taxon>
        <taxon>Basidiomycota</taxon>
        <taxon>Agaricomycotina</taxon>
        <taxon>Agaricomycetes</taxon>
        <taxon>Agaricomycetidae</taxon>
        <taxon>Agaricales</taxon>
        <taxon>Marasmiineae</taxon>
        <taxon>Mycenaceae</taxon>
        <taxon>Roridomyces</taxon>
    </lineage>
</organism>
<keyword evidence="2" id="KW-1185">Reference proteome</keyword>
<sequence>MYVHPRIVATHYAFHEFPKVGIPSGAQNDNTSFWIQTLKSPVVRDIMRLDIPFCDPSDLSVWLKALEKNEIVPNLRTLAFRDNKNVDMSNFNSVLAARNPAVRMESFMRWEWDFPEKVLEGGLDVVVLK</sequence>
<accession>A0AAD7CI82</accession>
<dbReference type="EMBL" id="JARKIF010000001">
    <property type="protein sequence ID" value="KAJ7649712.1"/>
    <property type="molecule type" value="Genomic_DNA"/>
</dbReference>
<proteinExistence type="predicted"/>
<protein>
    <submittedName>
        <fullName evidence="1">Uncharacterized protein</fullName>
    </submittedName>
</protein>